<gene>
    <name evidence="2" type="ORF">SD71_20835</name>
</gene>
<organism evidence="2 3">
    <name type="scientific">Cohnella kolymensis</name>
    <dbReference type="NCBI Taxonomy" id="1590652"/>
    <lineage>
        <taxon>Bacteria</taxon>
        <taxon>Bacillati</taxon>
        <taxon>Bacillota</taxon>
        <taxon>Bacilli</taxon>
        <taxon>Bacillales</taxon>
        <taxon>Paenibacillaceae</taxon>
        <taxon>Cohnella</taxon>
    </lineage>
</organism>
<dbReference type="RefSeq" id="WP_041067710.1">
    <property type="nucleotide sequence ID" value="NZ_JXAL01000034.1"/>
</dbReference>
<evidence type="ECO:0000313" key="2">
    <source>
        <dbReference type="EMBL" id="KIL34139.1"/>
    </source>
</evidence>
<feature type="transmembrane region" description="Helical" evidence="1">
    <location>
        <begin position="38"/>
        <end position="57"/>
    </location>
</feature>
<evidence type="ECO:0000256" key="1">
    <source>
        <dbReference type="SAM" id="Phobius"/>
    </source>
</evidence>
<sequence length="59" mass="6727">MIIQISNYLFLGSLFLFTATLIYYAWVRKGPEFFLKGVVKSYVFWIAIAGIAASIFITL</sequence>
<keyword evidence="1" id="KW-1133">Transmembrane helix</keyword>
<reference evidence="2 3" key="1">
    <citation type="submission" date="2014-12" db="EMBL/GenBank/DDBJ databases">
        <title>Draft genome sequence of Cohnella kolymensis strain B-2846.</title>
        <authorList>
            <person name="Karlyshev A.V."/>
            <person name="Kudryashova E.B."/>
        </authorList>
    </citation>
    <scope>NUCLEOTIDE SEQUENCE [LARGE SCALE GENOMIC DNA]</scope>
    <source>
        <strain evidence="2 3">VKM B-2846</strain>
    </source>
</reference>
<name>A0ABR4ZZ95_9BACL</name>
<dbReference type="Proteomes" id="UP000054526">
    <property type="component" value="Unassembled WGS sequence"/>
</dbReference>
<proteinExistence type="predicted"/>
<comment type="caution">
    <text evidence="2">The sequence shown here is derived from an EMBL/GenBank/DDBJ whole genome shotgun (WGS) entry which is preliminary data.</text>
</comment>
<keyword evidence="1" id="KW-0812">Transmembrane</keyword>
<feature type="transmembrane region" description="Helical" evidence="1">
    <location>
        <begin position="7"/>
        <end position="26"/>
    </location>
</feature>
<accession>A0ABR4ZZ95</accession>
<keyword evidence="1" id="KW-0472">Membrane</keyword>
<evidence type="ECO:0000313" key="3">
    <source>
        <dbReference type="Proteomes" id="UP000054526"/>
    </source>
</evidence>
<protein>
    <submittedName>
        <fullName evidence="2">Uncharacterized protein</fullName>
    </submittedName>
</protein>
<keyword evidence="3" id="KW-1185">Reference proteome</keyword>
<dbReference type="EMBL" id="JXAL01000034">
    <property type="protein sequence ID" value="KIL34139.1"/>
    <property type="molecule type" value="Genomic_DNA"/>
</dbReference>